<dbReference type="GO" id="GO:0042254">
    <property type="term" value="P:ribosome biogenesis"/>
    <property type="evidence" value="ECO:0007669"/>
    <property type="project" value="UniProtKB-KW"/>
</dbReference>
<dbReference type="GO" id="GO:0005096">
    <property type="term" value="F:GTPase activator activity"/>
    <property type="evidence" value="ECO:0007669"/>
    <property type="project" value="UniProtKB-KW"/>
</dbReference>
<protein>
    <submittedName>
        <fullName evidence="4">Uncharacterized protein</fullName>
    </submittedName>
</protein>
<evidence type="ECO:0000256" key="1">
    <source>
        <dbReference type="ARBA" id="ARBA00022468"/>
    </source>
</evidence>
<keyword evidence="2" id="KW-0690">Ribosome biogenesis</keyword>
<gene>
    <name evidence="4" type="ORF">KPZU09_51680</name>
</gene>
<dbReference type="InterPro" id="IPR007336">
    <property type="entry name" value="YihI"/>
</dbReference>
<accession>A0A919HX58</accession>
<proteinExistence type="predicted"/>
<feature type="compositionally biased region" description="Basic residues" evidence="3">
    <location>
        <begin position="27"/>
        <end position="36"/>
    </location>
</feature>
<evidence type="ECO:0000256" key="3">
    <source>
        <dbReference type="SAM" id="MobiDB-lite"/>
    </source>
</evidence>
<evidence type="ECO:0000313" key="4">
    <source>
        <dbReference type="EMBL" id="GHK55432.1"/>
    </source>
</evidence>
<dbReference type="Proteomes" id="UP000655094">
    <property type="component" value="Unassembled WGS sequence"/>
</dbReference>
<sequence>MKKPTSATRGKSGRKSREELNQEARDRKRQKKHRGHAAGSRANGGDAASAGKNSVRRKIRAWVAKTDPAGRERKQRSSPQAA</sequence>
<organism evidence="4 5">
    <name type="scientific">Klebsiella pneumoniae</name>
    <dbReference type="NCBI Taxonomy" id="573"/>
    <lineage>
        <taxon>Bacteria</taxon>
        <taxon>Pseudomonadati</taxon>
        <taxon>Pseudomonadota</taxon>
        <taxon>Gammaproteobacteria</taxon>
        <taxon>Enterobacterales</taxon>
        <taxon>Enterobacteriaceae</taxon>
        <taxon>Klebsiella/Raoultella group</taxon>
        <taxon>Klebsiella</taxon>
        <taxon>Klebsiella pneumoniae complex</taxon>
    </lineage>
</organism>
<dbReference type="EMBL" id="BNFF01000001">
    <property type="protein sequence ID" value="GHK55432.1"/>
    <property type="molecule type" value="Genomic_DNA"/>
</dbReference>
<feature type="region of interest" description="Disordered" evidence="3">
    <location>
        <begin position="1"/>
        <end position="82"/>
    </location>
</feature>
<evidence type="ECO:0000313" key="5">
    <source>
        <dbReference type="Proteomes" id="UP000655094"/>
    </source>
</evidence>
<comment type="caution">
    <text evidence="4">The sequence shown here is derived from an EMBL/GenBank/DDBJ whole genome shotgun (WGS) entry which is preliminary data.</text>
</comment>
<feature type="compositionally biased region" description="Basic and acidic residues" evidence="3">
    <location>
        <begin position="15"/>
        <end position="26"/>
    </location>
</feature>
<dbReference type="Pfam" id="PF04220">
    <property type="entry name" value="YihI"/>
    <property type="match status" value="1"/>
</dbReference>
<reference evidence="4" key="1">
    <citation type="submission" date="2020-10" db="EMBL/GenBank/DDBJ databases">
        <title>Genome Sequence of ESBL Producing Zambian Clinical Strains.</title>
        <authorList>
            <person name="Shawa M."/>
            <person name="Furuta Y."/>
            <person name="Simbotwe M."/>
            <person name="Mulenga E."/>
            <person name="Mubanga M."/>
            <person name="Mulenga G."/>
            <person name="Kaile C."/>
            <person name="Zorigt T."/>
            <person name="Hang'ombe B."/>
            <person name="Higashi H."/>
        </authorList>
    </citation>
    <scope>NUCLEOTIDE SEQUENCE</scope>
    <source>
        <strain evidence="4">Zam_UTH_09</strain>
    </source>
</reference>
<dbReference type="AlphaFoldDB" id="A0A919HX58"/>
<keyword evidence="1" id="KW-0343">GTPase activation</keyword>
<name>A0A919HX58_KLEPN</name>
<evidence type="ECO:0000256" key="2">
    <source>
        <dbReference type="ARBA" id="ARBA00022517"/>
    </source>
</evidence>